<dbReference type="Proteomes" id="UP000298180">
    <property type="component" value="Unassembled WGS sequence"/>
</dbReference>
<sequence>MNQLSLKLNRRQLGVLGLSSLALPTWAQQQEWTPTQPITILVGFAPGGSADQIARQLSFAAKNVFPVPVVVVNRTGAAGAIAAQATADAKPDGYTLFVGGGSETTSVAHFNKLNYDPRKSFTPVIKISRAPSILAVKADSRFADMKALLAEARQGAEKVSYGSTGEGGIFHATGLVWEKQGNVKLLHVPYKGAADSMNALLGGQVDCAFGAYEEMKAMIDAGRVRPLALFSRSRLPALPNVPTMTELGVPVALDNMKGLMGPAGMPAPVVRYLHDNFRKATQTQEWKDWVAKSGLTESYADGATWQKEIVEAYDTIGKAVAK</sequence>
<feature type="signal peptide" evidence="2">
    <location>
        <begin position="1"/>
        <end position="27"/>
    </location>
</feature>
<dbReference type="AlphaFoldDB" id="A0A4Z0BVJ0"/>
<dbReference type="OrthoDB" id="8632847at2"/>
<dbReference type="Pfam" id="PF03401">
    <property type="entry name" value="TctC"/>
    <property type="match status" value="1"/>
</dbReference>
<dbReference type="Gene3D" id="3.40.190.150">
    <property type="entry name" value="Bordetella uptake gene, domain 1"/>
    <property type="match status" value="1"/>
</dbReference>
<dbReference type="PANTHER" id="PTHR42928:SF5">
    <property type="entry name" value="BLR1237 PROTEIN"/>
    <property type="match status" value="1"/>
</dbReference>
<comment type="similarity">
    <text evidence="1">Belongs to the UPF0065 (bug) family.</text>
</comment>
<dbReference type="CDD" id="cd07012">
    <property type="entry name" value="PBP2_Bug_TTT"/>
    <property type="match status" value="1"/>
</dbReference>
<evidence type="ECO:0000313" key="3">
    <source>
        <dbReference type="EMBL" id="TFZ02278.1"/>
    </source>
</evidence>
<reference evidence="3 4" key="1">
    <citation type="submission" date="2019-03" db="EMBL/GenBank/DDBJ databases">
        <title>Ramlibacter henchirensis DSM 14656, whole genome shotgun sequence.</title>
        <authorList>
            <person name="Zhang X."/>
            <person name="Feng G."/>
            <person name="Zhu H."/>
        </authorList>
    </citation>
    <scope>NUCLEOTIDE SEQUENCE [LARGE SCALE GENOMIC DNA]</scope>
    <source>
        <strain evidence="3 4">DSM 14656</strain>
    </source>
</reference>
<evidence type="ECO:0000313" key="4">
    <source>
        <dbReference type="Proteomes" id="UP000298180"/>
    </source>
</evidence>
<dbReference type="InterPro" id="IPR005064">
    <property type="entry name" value="BUG"/>
</dbReference>
<dbReference type="PANTHER" id="PTHR42928">
    <property type="entry name" value="TRICARBOXYLATE-BINDING PROTEIN"/>
    <property type="match status" value="1"/>
</dbReference>
<accession>A0A4Z0BVJ0</accession>
<keyword evidence="2" id="KW-0732">Signal</keyword>
<dbReference type="RefSeq" id="WP_135263805.1">
    <property type="nucleotide sequence ID" value="NZ_SMLM01000002.1"/>
</dbReference>
<proteinExistence type="inferred from homology"/>
<keyword evidence="4" id="KW-1185">Reference proteome</keyword>
<comment type="caution">
    <text evidence="3">The sequence shown here is derived from an EMBL/GenBank/DDBJ whole genome shotgun (WGS) entry which is preliminary data.</text>
</comment>
<dbReference type="EMBL" id="SMLM01000002">
    <property type="protein sequence ID" value="TFZ02278.1"/>
    <property type="molecule type" value="Genomic_DNA"/>
</dbReference>
<evidence type="ECO:0000256" key="1">
    <source>
        <dbReference type="ARBA" id="ARBA00006987"/>
    </source>
</evidence>
<feature type="chain" id="PRO_5021430773" evidence="2">
    <location>
        <begin position="28"/>
        <end position="322"/>
    </location>
</feature>
<gene>
    <name evidence="3" type="ORF">EZ313_13470</name>
</gene>
<dbReference type="PIRSF" id="PIRSF017082">
    <property type="entry name" value="YflP"/>
    <property type="match status" value="1"/>
</dbReference>
<name>A0A4Z0BVJ0_9BURK</name>
<dbReference type="SUPFAM" id="SSF53850">
    <property type="entry name" value="Periplasmic binding protein-like II"/>
    <property type="match status" value="1"/>
</dbReference>
<dbReference type="Gene3D" id="3.40.190.10">
    <property type="entry name" value="Periplasmic binding protein-like II"/>
    <property type="match status" value="1"/>
</dbReference>
<dbReference type="InterPro" id="IPR042100">
    <property type="entry name" value="Bug_dom1"/>
</dbReference>
<organism evidence="3 4">
    <name type="scientific">Ramlibacter henchirensis</name>
    <dbReference type="NCBI Taxonomy" id="204072"/>
    <lineage>
        <taxon>Bacteria</taxon>
        <taxon>Pseudomonadati</taxon>
        <taxon>Pseudomonadota</taxon>
        <taxon>Betaproteobacteria</taxon>
        <taxon>Burkholderiales</taxon>
        <taxon>Comamonadaceae</taxon>
        <taxon>Ramlibacter</taxon>
    </lineage>
</organism>
<protein>
    <submittedName>
        <fullName evidence="3">Tripartite tricarboxylate transporter substrate binding protein</fullName>
    </submittedName>
</protein>
<evidence type="ECO:0000256" key="2">
    <source>
        <dbReference type="SAM" id="SignalP"/>
    </source>
</evidence>